<dbReference type="STRING" id="576137.A0A1L7WT27"/>
<protein>
    <submittedName>
        <fullName evidence="4">Uncharacterized protein</fullName>
    </submittedName>
</protein>
<dbReference type="PANTHER" id="PTHR24123">
    <property type="entry name" value="ANKYRIN REPEAT-CONTAINING"/>
    <property type="match status" value="1"/>
</dbReference>
<sequence>MASPRHPRPPSGGFGRVPSMASSTSSGRRGHSGPLRSSTMSTVSDSIYAVSETSRSHFQAQLHEIATALGVPLALPRPLLSLPNQRAATFNASDKTGAGEFLMTLRPKRTLIGRSSRDFTRDEALLALDKVLAGQKPNVIVEGLLQIAETGGSSNTKEKRGQTIPTLDDLFTKAAQSRSLDIWRLFLGRASQRSLDASLAATLRDRPDDIVRIRALLEYGANPELCQDQTFDLISSGSEELVELLLLSPLVTNVEFLSHGLLKAASGSSLRNTCMLLLRGADANFSHANALKAAISSKKYAFALAIVTLAKNPVSSSHLDDATGLIGSWTHENQKSFLKLLLYGGASGPRMSKALVPFITTQELDIISILTECSAFQHSTFPAPRLFQFAIDTRNFTLALDVLRSSNNRSFADYVNNGVHLKLVKDYPSDAEATHPIISELLTLGLGVSGEYASQMLVECCSSEQMESPNMMTLINLLITTAGAKASYSEGAALLLAIDAASPAVVGLLMTAKPTKKILNTAVSHTSLGLVDSDPAKLEIWSILLDAGASGQAVDHELAFAIDKGSQNLQKVKVLLTKASLEYAEGKAIVRAVQFQRLDILEIMLAQSPPPPQTFISIWNQVRKLFALAESKDGHLPYRLPYMQKIFEILYGCAKSAIPANDLLLDATQCGSTEVALGLTKLLLRWGASPNHGLGTPLQYCIRRSDPKTLAALLSVETFKPSLKYAFQEALLLRNKTRHVILEMLIGAGLEKASLDAALPKVLKEDRYAGPVVQLLVGRGAKLDSSVAENLVPPALNLDLPVVERLLSTVDDKDSILQPLKAVLSSRTDWQKLDGESVPMVKLLVKNCRAGTWADGSFIAGVKARNRHWARLFANHLTSNKLYSDALQELLAHDTAPLDRDSLSVVQSLLKNGAKGNVIDETFVRAAQTLNLEWVNALYQYISDRSVALSAFEIVLGDKEAVVALQGVRLEVIQFLLQKGLNGPIVDQAFVQAASVGDVKGMNNFLAYVSSDDAFSDSLGLIAQKEDLLTSGEGSSAIKLLLSKSVSDVAVGNVARAAAKAHSLAGVKLITGLSQGSLAKHAAFQGLMNHSEPLSSPDSRAILSHLLENGLSKDDVEHVARLSASSYDVGVVKALAPYKNSYLHDIAIGAVDLVGDTWLSPKGLDFVNYLLSKGISGPSIHKLIEGATKAFNVPALQLILPACDDKSKAVEIAFSSLVSDNERWTSVEGLHVTRYLLGEGAKGLAVEEAASYAAKVSQYDALDVFLESPAVAIAIPAAFKALTRQKPGQLSSEQLAIASTLVKSGVSTEVLAVAAVEMAKILDIEGLKVLSQSPRFRQVADDVLRAMLLDEELWRVPNGLRITQFLMENGTSSKIVEVAVSKATTVLDIDALRNVLDLNNSASVVTAAFTSMTGLGKAWLCPEGLRITNDLLDREPSPANVNKAFIQASQYLHFDAVQLLRPHVTEPSVFSEALSRAASTKSEWLSALRLVKFLLDAGADGDAVESTLIKGAQALDLASAKMLAAKVDRPEVYSKALAAATEGKIEWLRSLDLIEFLLDHGANGEPVDKAYLAASKALDLEAVTLLKPHIANPDSHTHAFRAASSNQTWLSPIHLPLLKFLHTDNVARDAVEIALISAAEAHNVPVVEILSQNANEDMCAKAFTAATRNANTWTSEDGSKVVHILAKKGARGDSVDDALINSARLFRLDLVSFLTDNIDKDNFGTVSLALDALLATDGQDTSSIGGGWLFNSDAHNILQMLVDLGANGDSAHAGLVKAAQFGDKAAVNILAQVVDEPSTFTKAFDTMTSSSTLWLDSDNFLLVATLLQRGSADESVHFALVTAVSHAIDGVASPELLALLLQHGADVNYGHGKALQLANRNARQDIFEMLLQKDPDPCSLYMSLQAALTSRHDEEKVFCLFKAVSENECIPQKPDVNNNSDLGLPLLFYCLNNYPTSARLVKEVCDLGADLSATIGWEMFVKGVPISDQLSPLLVALEKDCSDDVITILLQYSAKVNFIADRSRACALILAAGRGRASIVSTLIDRGASVIHKDANDRTPLCYAARNGDIPAMNSILKKNPPRNDGSLHEAARELHADAVKLLVKSGHSIHVPSLRFGGNNPLCELCASCKGSKDPVELDETLNELLKAKAEPLAKCCGRTAFFMAMENANPCPVVTALIQVFSWKDLNDPQNVYEEGDYFYSPTMYIKKGIIQQPETVANEVLAILKLFSAEDRYYAKERMQQPKDAVGMPQRLLDLDHKKWIRSSRIEEQEEDFARRLRMQDQEVANRQLLSQRQHLLLMEQREDLGHQQSSHVLDAHILTTKLRDREHGITLMHQEELFDRRLGEMAAANVMKVNIEAAQHGTKFGFQQQSREAQLEHESRTQEQKINYLGQEQEVRYTGLEAQQNLRLGGIENELEMRHQQEINELRFQEARSGVNRGDLDHRLQYTNEMNTGRVQMTHQLADIEMNSRQKRNVLEDQNRQGQLQYQSSADERMINTQGEMNQHEFARNQDRLNTHRTQGQIEMDTRAGLGQIEQNTMYNKLQMTQQDRSHQLETEHRMGQIQNQNLSDKFDLTQYDRAHQVATERRMGQVQQQNLEEKLSTNLNYLQHTHREKLGFQQATDQQKLGFQQRSDLQMLDTLHTRGRIENDTQQQRHHIDFDYQRATDYQNLKTLHTAGRIENHSRMDRNNIDFHQQTRSGNQQIEQQGQANYLEMQKDGFRHENRMGELSAQDMLNTRQVQGAYVTRQMQNGNMANMANMDPRMIE</sequence>
<dbReference type="SMART" id="SM00248">
    <property type="entry name" value="ANK"/>
    <property type="match status" value="10"/>
</dbReference>
<dbReference type="InterPro" id="IPR036770">
    <property type="entry name" value="Ankyrin_rpt-contain_sf"/>
</dbReference>
<evidence type="ECO:0000313" key="5">
    <source>
        <dbReference type="Proteomes" id="UP000184330"/>
    </source>
</evidence>
<keyword evidence="5" id="KW-1185">Reference proteome</keyword>
<dbReference type="EMBL" id="FJOG01000007">
    <property type="protein sequence ID" value="CZR55929.1"/>
    <property type="molecule type" value="Genomic_DNA"/>
</dbReference>
<dbReference type="Gene3D" id="1.25.40.20">
    <property type="entry name" value="Ankyrin repeat-containing domain"/>
    <property type="match status" value="4"/>
</dbReference>
<dbReference type="Proteomes" id="UP000184330">
    <property type="component" value="Unassembled WGS sequence"/>
</dbReference>
<dbReference type="InterPro" id="IPR002110">
    <property type="entry name" value="Ankyrin_rpt"/>
</dbReference>
<dbReference type="Pfam" id="PF12796">
    <property type="entry name" value="Ank_2"/>
    <property type="match status" value="1"/>
</dbReference>
<evidence type="ECO:0000313" key="4">
    <source>
        <dbReference type="EMBL" id="CZR55929.1"/>
    </source>
</evidence>
<feature type="region of interest" description="Disordered" evidence="3">
    <location>
        <begin position="1"/>
        <end position="41"/>
    </location>
</feature>
<evidence type="ECO:0000256" key="2">
    <source>
        <dbReference type="ARBA" id="ARBA00023043"/>
    </source>
</evidence>
<name>A0A1L7WT27_9HELO</name>
<organism evidence="4 5">
    <name type="scientific">Phialocephala subalpina</name>
    <dbReference type="NCBI Taxonomy" id="576137"/>
    <lineage>
        <taxon>Eukaryota</taxon>
        <taxon>Fungi</taxon>
        <taxon>Dikarya</taxon>
        <taxon>Ascomycota</taxon>
        <taxon>Pezizomycotina</taxon>
        <taxon>Leotiomycetes</taxon>
        <taxon>Helotiales</taxon>
        <taxon>Mollisiaceae</taxon>
        <taxon>Phialocephala</taxon>
        <taxon>Phialocephala fortinii species complex</taxon>
    </lineage>
</organism>
<evidence type="ECO:0000256" key="3">
    <source>
        <dbReference type="SAM" id="MobiDB-lite"/>
    </source>
</evidence>
<gene>
    <name evidence="4" type="ORF">PAC_05817</name>
</gene>
<dbReference type="SUPFAM" id="SSF48403">
    <property type="entry name" value="Ankyrin repeat"/>
    <property type="match status" value="2"/>
</dbReference>
<dbReference type="InterPro" id="IPR051165">
    <property type="entry name" value="Multifunctional_ANK_Repeat"/>
</dbReference>
<reference evidence="4 5" key="1">
    <citation type="submission" date="2016-03" db="EMBL/GenBank/DDBJ databases">
        <authorList>
            <person name="Ploux O."/>
        </authorList>
    </citation>
    <scope>NUCLEOTIDE SEQUENCE [LARGE SCALE GENOMIC DNA]</scope>
    <source>
        <strain evidence="4 5">UAMH 11012</strain>
    </source>
</reference>
<keyword evidence="2" id="KW-0040">ANK repeat</keyword>
<accession>A0A1L7WT27</accession>
<proteinExistence type="predicted"/>
<dbReference type="OrthoDB" id="194358at2759"/>
<dbReference type="PANTHER" id="PTHR24123:SF33">
    <property type="entry name" value="PROTEIN HOS4"/>
    <property type="match status" value="1"/>
</dbReference>
<keyword evidence="1" id="KW-0677">Repeat</keyword>
<evidence type="ECO:0000256" key="1">
    <source>
        <dbReference type="ARBA" id="ARBA00022737"/>
    </source>
</evidence>